<protein>
    <submittedName>
        <fullName evidence="11">Beta-1,3-galactosyl-O-glycosyl-glycoprotein beta-1,6-N-acetylglucosaminyltransferase</fullName>
        <ecNumber evidence="11">2.4.1.102</ecNumber>
    </submittedName>
</protein>
<evidence type="ECO:0000256" key="5">
    <source>
        <dbReference type="ARBA" id="ARBA00022692"/>
    </source>
</evidence>
<keyword evidence="6" id="KW-0735">Signal-anchor</keyword>
<keyword evidence="5" id="KW-0812">Transmembrane</keyword>
<dbReference type="OrthoDB" id="2019572at2759"/>
<keyword evidence="3 11" id="KW-0328">Glycosyltransferase</keyword>
<gene>
    <name evidence="11" type="ORF">MGAL_10B054885</name>
</gene>
<keyword evidence="12" id="KW-1185">Reference proteome</keyword>
<evidence type="ECO:0000256" key="4">
    <source>
        <dbReference type="ARBA" id="ARBA00022679"/>
    </source>
</evidence>
<proteinExistence type="inferred from homology"/>
<dbReference type="EC" id="2.4.1.102" evidence="11"/>
<dbReference type="GO" id="GO:0003829">
    <property type="term" value="F:beta-1,3-galactosyl-O-glycosyl-glycoprotein beta-1,6-N-acetylglucosaminyltransferase activity"/>
    <property type="evidence" value="ECO:0007669"/>
    <property type="project" value="UniProtKB-EC"/>
</dbReference>
<dbReference type="PANTHER" id="PTHR19297">
    <property type="entry name" value="GLYCOSYLTRANSFERASE 14 FAMILY MEMBER"/>
    <property type="match status" value="1"/>
</dbReference>
<evidence type="ECO:0000256" key="2">
    <source>
        <dbReference type="ARBA" id="ARBA00004922"/>
    </source>
</evidence>
<sequence>MYTSIRLTKVKRFNRHNVETFTRQTHANITRFDANMAKYQFPPFLRINRKVNCRKIIEGDEEEIAKANRYMKFNQPKRITEEEYIAETNNCNNFVNRYKNDAYTVIQEEREFPIAFSILKFKDVDQTERLLRSIYRPHNFYCIHIDNSSSEELHKTLRKIANCLNNVFIVSKIEDVIYNHVSRLRADINCMTDLLSKSNKWKYFINLPHQQYPLKTNLEMVKILKIYSGASDIEGITSRLKYYQFKYSYDYINYSLKCIGPKNGKLPYNANIVKGSAYGIFSREFVKYVIYDKKAKDVLKYMEDIESPDEYYWATLNHNEILKAPGRFIGNPEKKPWLATYASWPPRDRCHGKIVREICLYGVGDLNELVSRKELFANKFYPDYQYLAMDCLEEYIHNKTFSPLPFDSFYYKQLPFIRKP</sequence>
<dbReference type="Pfam" id="PF02485">
    <property type="entry name" value="Branch"/>
    <property type="match status" value="1"/>
</dbReference>
<dbReference type="EMBL" id="UYJE01001337">
    <property type="protein sequence ID" value="VDI01315.1"/>
    <property type="molecule type" value="Genomic_DNA"/>
</dbReference>
<evidence type="ECO:0000256" key="6">
    <source>
        <dbReference type="ARBA" id="ARBA00022968"/>
    </source>
</evidence>
<dbReference type="InterPro" id="IPR003406">
    <property type="entry name" value="Glyco_trans_14"/>
</dbReference>
<evidence type="ECO:0000256" key="1">
    <source>
        <dbReference type="ARBA" id="ARBA00004606"/>
    </source>
</evidence>
<comment type="pathway">
    <text evidence="2">Protein modification; protein glycosylation.</text>
</comment>
<comment type="subcellular location">
    <subcellularLocation>
        <location evidence="1">Membrane</location>
        <topology evidence="1">Single-pass type II membrane protein</topology>
    </subcellularLocation>
</comment>
<dbReference type="PANTHER" id="PTHR19297:SF191">
    <property type="entry name" value="PROTEIN XYLOSYLTRANSFERASE"/>
    <property type="match status" value="1"/>
</dbReference>
<name>A0A8B6C910_MYTGA</name>
<dbReference type="AlphaFoldDB" id="A0A8B6C910"/>
<evidence type="ECO:0000256" key="7">
    <source>
        <dbReference type="ARBA" id="ARBA00022989"/>
    </source>
</evidence>
<organism evidence="11 12">
    <name type="scientific">Mytilus galloprovincialis</name>
    <name type="common">Mediterranean mussel</name>
    <dbReference type="NCBI Taxonomy" id="29158"/>
    <lineage>
        <taxon>Eukaryota</taxon>
        <taxon>Metazoa</taxon>
        <taxon>Spiralia</taxon>
        <taxon>Lophotrochozoa</taxon>
        <taxon>Mollusca</taxon>
        <taxon>Bivalvia</taxon>
        <taxon>Autobranchia</taxon>
        <taxon>Pteriomorphia</taxon>
        <taxon>Mytilida</taxon>
        <taxon>Mytiloidea</taxon>
        <taxon>Mytilidae</taxon>
        <taxon>Mytilinae</taxon>
        <taxon>Mytilus</taxon>
    </lineage>
</organism>
<keyword evidence="4 11" id="KW-0808">Transferase</keyword>
<keyword evidence="9" id="KW-0325">Glycoprotein</keyword>
<accession>A0A8B6C910</accession>
<comment type="similarity">
    <text evidence="10">Belongs to the glycosyltransferase 14 family.</text>
</comment>
<evidence type="ECO:0000256" key="3">
    <source>
        <dbReference type="ARBA" id="ARBA00022676"/>
    </source>
</evidence>
<evidence type="ECO:0000256" key="10">
    <source>
        <dbReference type="ARBA" id="ARBA00038150"/>
    </source>
</evidence>
<dbReference type="Proteomes" id="UP000596742">
    <property type="component" value="Unassembled WGS sequence"/>
</dbReference>
<evidence type="ECO:0000313" key="11">
    <source>
        <dbReference type="EMBL" id="VDI01315.1"/>
    </source>
</evidence>
<keyword evidence="7" id="KW-1133">Transmembrane helix</keyword>
<reference evidence="11" key="1">
    <citation type="submission" date="2018-11" db="EMBL/GenBank/DDBJ databases">
        <authorList>
            <person name="Alioto T."/>
            <person name="Alioto T."/>
        </authorList>
    </citation>
    <scope>NUCLEOTIDE SEQUENCE</scope>
</reference>
<keyword evidence="8" id="KW-0472">Membrane</keyword>
<dbReference type="GO" id="GO:0016020">
    <property type="term" value="C:membrane"/>
    <property type="evidence" value="ECO:0007669"/>
    <property type="project" value="UniProtKB-SubCell"/>
</dbReference>
<evidence type="ECO:0000313" key="12">
    <source>
        <dbReference type="Proteomes" id="UP000596742"/>
    </source>
</evidence>
<evidence type="ECO:0000256" key="8">
    <source>
        <dbReference type="ARBA" id="ARBA00023136"/>
    </source>
</evidence>
<comment type="caution">
    <text evidence="11">The sequence shown here is derived from an EMBL/GenBank/DDBJ whole genome shotgun (WGS) entry which is preliminary data.</text>
</comment>
<evidence type="ECO:0000256" key="9">
    <source>
        <dbReference type="ARBA" id="ARBA00023180"/>
    </source>
</evidence>